<evidence type="ECO:0000256" key="2">
    <source>
        <dbReference type="SAM" id="Phobius"/>
    </source>
</evidence>
<evidence type="ECO:0008006" key="5">
    <source>
        <dbReference type="Google" id="ProtNLM"/>
    </source>
</evidence>
<accession>A0ABX1J1Y5</accession>
<feature type="region of interest" description="Disordered" evidence="1">
    <location>
        <begin position="21"/>
        <end position="95"/>
    </location>
</feature>
<comment type="caution">
    <text evidence="3">The sequence shown here is derived from an EMBL/GenBank/DDBJ whole genome shotgun (WGS) entry which is preliminary data.</text>
</comment>
<feature type="compositionally biased region" description="Pro residues" evidence="1">
    <location>
        <begin position="48"/>
        <end position="59"/>
    </location>
</feature>
<dbReference type="EMBL" id="JAAXLS010000005">
    <property type="protein sequence ID" value="NKQ53396.1"/>
    <property type="molecule type" value="Genomic_DNA"/>
</dbReference>
<feature type="compositionally biased region" description="Basic and acidic residues" evidence="1">
    <location>
        <begin position="21"/>
        <end position="31"/>
    </location>
</feature>
<dbReference type="RefSeq" id="WP_168514280.1">
    <property type="nucleotide sequence ID" value="NZ_JAAXLS010000005.1"/>
</dbReference>
<keyword evidence="2" id="KW-1133">Transmembrane helix</keyword>
<organism evidence="3 4">
    <name type="scientific">Amycolatopsis acididurans</name>
    <dbReference type="NCBI Taxonomy" id="2724524"/>
    <lineage>
        <taxon>Bacteria</taxon>
        <taxon>Bacillati</taxon>
        <taxon>Actinomycetota</taxon>
        <taxon>Actinomycetes</taxon>
        <taxon>Pseudonocardiales</taxon>
        <taxon>Pseudonocardiaceae</taxon>
        <taxon>Amycolatopsis</taxon>
    </lineage>
</organism>
<feature type="compositionally biased region" description="Low complexity" evidence="1">
    <location>
        <begin position="69"/>
        <end position="86"/>
    </location>
</feature>
<feature type="region of interest" description="Disordered" evidence="1">
    <location>
        <begin position="115"/>
        <end position="134"/>
    </location>
</feature>
<dbReference type="Proteomes" id="UP000715441">
    <property type="component" value="Unassembled WGS sequence"/>
</dbReference>
<feature type="transmembrane region" description="Helical" evidence="2">
    <location>
        <begin position="142"/>
        <end position="163"/>
    </location>
</feature>
<sequence length="345" mass="36021">MSWQDELRRLDAELAGGKISLHEHRKQRDELLAAASGGFAPSPVAAPLNPPPSTPPPPEPPRKREQEQSASAALLATTRPTTAPSPADERPTEKMPYPRIHEAPTVVTRAIGPLPGLTPPRRSEVPPLPTVPVQRPRRKPTWLFLALGVVLVLAMIIGATVFLNARDDSSATAPTPANVAPADALGMAEAKLPTLPGAASPDNGTLELGKAVSLQLITQADADLMRTSGADKIVFRASADPANSPNGTMTIVVPASAPATADQLAMGLRKELTGYGFTMSPLGQSESELAFVGSNPSGRVMALWYSSGSLAVGMGVSQPLTGDPAELRSRLDHVRAQVTAALPAS</sequence>
<name>A0ABX1J1Y5_9PSEU</name>
<keyword evidence="2" id="KW-0812">Transmembrane</keyword>
<protein>
    <recommendedName>
        <fullName evidence="5">Flagellar basal body-associated protein FliL</fullName>
    </recommendedName>
</protein>
<proteinExistence type="predicted"/>
<evidence type="ECO:0000313" key="3">
    <source>
        <dbReference type="EMBL" id="NKQ53396.1"/>
    </source>
</evidence>
<keyword evidence="2" id="KW-0472">Membrane</keyword>
<reference evidence="3 4" key="1">
    <citation type="submission" date="2020-04" db="EMBL/GenBank/DDBJ databases">
        <title>Novel species.</title>
        <authorList>
            <person name="Teo W.F.A."/>
            <person name="Lipun K."/>
            <person name="Srisuk N."/>
            <person name="Duangmal K."/>
        </authorList>
    </citation>
    <scope>NUCLEOTIDE SEQUENCE [LARGE SCALE GENOMIC DNA]</scope>
    <source>
        <strain evidence="3 4">K13G38</strain>
    </source>
</reference>
<gene>
    <name evidence="3" type="ORF">HFP15_10940</name>
</gene>
<keyword evidence="4" id="KW-1185">Reference proteome</keyword>
<evidence type="ECO:0000256" key="1">
    <source>
        <dbReference type="SAM" id="MobiDB-lite"/>
    </source>
</evidence>
<evidence type="ECO:0000313" key="4">
    <source>
        <dbReference type="Proteomes" id="UP000715441"/>
    </source>
</evidence>